<dbReference type="Gene3D" id="3.10.450.50">
    <property type="match status" value="1"/>
</dbReference>
<dbReference type="EMBL" id="NGAF01000054">
    <property type="protein sequence ID" value="OXR39873.1"/>
    <property type="molecule type" value="Genomic_DNA"/>
</dbReference>
<dbReference type="Proteomes" id="UP000215506">
    <property type="component" value="Unassembled WGS sequence"/>
</dbReference>
<comment type="caution">
    <text evidence="2">The sequence shown here is derived from an EMBL/GenBank/DDBJ whole genome shotgun (WGS) entry which is preliminary data.</text>
</comment>
<keyword evidence="3" id="KW-1185">Reference proteome</keyword>
<evidence type="ECO:0000313" key="2">
    <source>
        <dbReference type="EMBL" id="OXR39873.1"/>
    </source>
</evidence>
<dbReference type="Pfam" id="PF12680">
    <property type="entry name" value="SnoaL_2"/>
    <property type="match status" value="1"/>
</dbReference>
<accession>A0A231GTC1</accession>
<dbReference type="RefSeq" id="WP_039778609.1">
    <property type="nucleotide sequence ID" value="NZ_JAAXOR010000001.1"/>
</dbReference>
<proteinExistence type="predicted"/>
<reference evidence="2 3" key="1">
    <citation type="submission" date="2017-07" db="EMBL/GenBank/DDBJ databases">
        <title>First draft Genome Sequence of Nocardia cerradoensis isolated from human infection.</title>
        <authorList>
            <person name="Carrasco G."/>
        </authorList>
    </citation>
    <scope>NUCLEOTIDE SEQUENCE [LARGE SCALE GENOMIC DNA]</scope>
    <source>
        <strain evidence="2 3">CNM20130759</strain>
    </source>
</reference>
<feature type="domain" description="SnoaL-like" evidence="1">
    <location>
        <begin position="25"/>
        <end position="75"/>
    </location>
</feature>
<dbReference type="InterPro" id="IPR032710">
    <property type="entry name" value="NTF2-like_dom_sf"/>
</dbReference>
<gene>
    <name evidence="2" type="ORF">B7C42_08048</name>
</gene>
<evidence type="ECO:0000259" key="1">
    <source>
        <dbReference type="Pfam" id="PF12680"/>
    </source>
</evidence>
<name>A0A231GTC1_9NOCA</name>
<evidence type="ECO:0000313" key="3">
    <source>
        <dbReference type="Proteomes" id="UP000215506"/>
    </source>
</evidence>
<organism evidence="2 3">
    <name type="scientific">Nocardia cerradoensis</name>
    <dbReference type="NCBI Taxonomy" id="85688"/>
    <lineage>
        <taxon>Bacteria</taxon>
        <taxon>Bacillati</taxon>
        <taxon>Actinomycetota</taxon>
        <taxon>Actinomycetes</taxon>
        <taxon>Mycobacteriales</taxon>
        <taxon>Nocardiaceae</taxon>
        <taxon>Nocardia</taxon>
    </lineage>
</organism>
<dbReference type="InterPro" id="IPR037401">
    <property type="entry name" value="SnoaL-like"/>
</dbReference>
<sequence>MSNTWSREELESAFQTWHATVTRAASGTGSWREFVDLFTPDAEYHEQMVGVLKGPDAIWAWAEPTLAQFPGSAMTSFPEYWHLIDDVNGVIVVKLNNLMRDPGDGSQMGADNISILTYAGNGKFSKEEDIYDPAEFVRLVPEWCRRAMELGTLSEAELAWCKQALPAAESDSVQ</sequence>
<dbReference type="AlphaFoldDB" id="A0A231GTC1"/>
<dbReference type="SUPFAM" id="SSF54427">
    <property type="entry name" value="NTF2-like"/>
    <property type="match status" value="1"/>
</dbReference>
<protein>
    <recommendedName>
        <fullName evidence="1">SnoaL-like domain-containing protein</fullName>
    </recommendedName>
</protein>